<dbReference type="RefSeq" id="WP_354152295.1">
    <property type="nucleotide sequence ID" value="NZ_JBEPMN010000011.1"/>
</dbReference>
<protein>
    <submittedName>
        <fullName evidence="2">Uncharacterized protein</fullName>
    </submittedName>
</protein>
<dbReference type="Proteomes" id="UP001549143">
    <property type="component" value="Unassembled WGS sequence"/>
</dbReference>
<feature type="signal peptide" evidence="1">
    <location>
        <begin position="1"/>
        <end position="18"/>
    </location>
</feature>
<evidence type="ECO:0000256" key="1">
    <source>
        <dbReference type="SAM" id="SignalP"/>
    </source>
</evidence>
<evidence type="ECO:0000313" key="2">
    <source>
        <dbReference type="EMBL" id="MET3662444.1"/>
    </source>
</evidence>
<keyword evidence="1" id="KW-0732">Signal</keyword>
<evidence type="ECO:0000313" key="3">
    <source>
        <dbReference type="Proteomes" id="UP001549143"/>
    </source>
</evidence>
<reference evidence="2 3" key="1">
    <citation type="submission" date="2024-06" db="EMBL/GenBank/DDBJ databases">
        <title>Genomic Encyclopedia of Type Strains, Phase IV (KMG-IV): sequencing the most valuable type-strain genomes for metagenomic binning, comparative biology and taxonomic classification.</title>
        <authorList>
            <person name="Goeker M."/>
        </authorList>
    </citation>
    <scope>NUCLEOTIDE SEQUENCE [LARGE SCALE GENOMIC DNA]</scope>
    <source>
        <strain evidence="2 3">DSM 19730</strain>
    </source>
</reference>
<name>A0ABV2KMY4_9HYPH</name>
<gene>
    <name evidence="2" type="ORF">ABID44_002782</name>
</gene>
<dbReference type="EMBL" id="JBEPMN010000011">
    <property type="protein sequence ID" value="MET3662444.1"/>
    <property type="molecule type" value="Genomic_DNA"/>
</dbReference>
<accession>A0ABV2KMY4</accession>
<comment type="caution">
    <text evidence="2">The sequence shown here is derived from an EMBL/GenBank/DDBJ whole genome shotgun (WGS) entry which is preliminary data.</text>
</comment>
<keyword evidence="3" id="KW-1185">Reference proteome</keyword>
<organism evidence="2 3">
    <name type="scientific">Aquamicrobium ahrensii</name>
    <dbReference type="NCBI Taxonomy" id="469551"/>
    <lineage>
        <taxon>Bacteria</taxon>
        <taxon>Pseudomonadati</taxon>
        <taxon>Pseudomonadota</taxon>
        <taxon>Alphaproteobacteria</taxon>
        <taxon>Hyphomicrobiales</taxon>
        <taxon>Phyllobacteriaceae</taxon>
        <taxon>Aquamicrobium</taxon>
    </lineage>
</organism>
<feature type="chain" id="PRO_5046082541" evidence="1">
    <location>
        <begin position="19"/>
        <end position="238"/>
    </location>
</feature>
<sequence length="238" mass="25369">MSRKLMALALFMPSIALADSASKVALVSDPFYEVVREAAEISGARLVGLTAYSATPWKRGEIDVAARIPSGWKGGAVCLKVVSADGLYESLNTYRVADDWTGGDSPLQYPSKNAEKVGAIPGELVSAVLLRGDCASATDDAAPVFWGDEKYGALRLLLNTSRAEETFLSFPAHYEFGEVACSPVSSAARNAFDTACQLPEELGRLERVEAIALSFKNGEMGREEHMVLFPGGEPGGDN</sequence>
<proteinExistence type="predicted"/>